<dbReference type="Proteomes" id="UP000247702">
    <property type="component" value="Unassembled WGS sequence"/>
</dbReference>
<gene>
    <name evidence="2" type="ORF">RCL2_000234200</name>
    <name evidence="1" type="ORF">RclHR1_03240022</name>
</gene>
<dbReference type="AlphaFoldDB" id="A0A2Z6R855"/>
<evidence type="ECO:0000313" key="3">
    <source>
        <dbReference type="Proteomes" id="UP000247702"/>
    </source>
</evidence>
<dbReference type="EMBL" id="BLAL01000012">
    <property type="protein sequence ID" value="GES74878.1"/>
    <property type="molecule type" value="Genomic_DNA"/>
</dbReference>
<reference evidence="2" key="2">
    <citation type="submission" date="2019-10" db="EMBL/GenBank/DDBJ databases">
        <title>Conservation and host-specific expression of non-tandemly repeated heterogenous ribosome RNA gene in arbuscular mycorrhizal fungi.</title>
        <authorList>
            <person name="Maeda T."/>
            <person name="Kobayashi Y."/>
            <person name="Nakagawa T."/>
            <person name="Ezawa T."/>
            <person name="Yamaguchi K."/>
            <person name="Bino T."/>
            <person name="Nishimoto Y."/>
            <person name="Shigenobu S."/>
            <person name="Kawaguchi M."/>
        </authorList>
    </citation>
    <scope>NUCLEOTIDE SEQUENCE</scope>
    <source>
        <strain evidence="2">HR1</strain>
    </source>
</reference>
<proteinExistence type="predicted"/>
<accession>A0A2Z6R855</accession>
<sequence>MGNTSSSSGGSEGPVYSTSNDYNWPKLNNLYNTPVTSAEIVERNLLGSGGSAPFIRHKGVHVTTADRGRYLIYSTDISNAQVITEARHMFNNWKPVKNLVPRGNSTVGDLMKSAKKDGGYNRYKNNCWHTVDKVKNRHFK</sequence>
<evidence type="ECO:0000313" key="1">
    <source>
        <dbReference type="EMBL" id="GBB98497.1"/>
    </source>
</evidence>
<reference evidence="1 3" key="1">
    <citation type="submission" date="2017-11" db="EMBL/GenBank/DDBJ databases">
        <title>The genome of Rhizophagus clarus HR1 reveals common genetic basis of auxotrophy among arbuscular mycorrhizal fungi.</title>
        <authorList>
            <person name="Kobayashi Y."/>
        </authorList>
    </citation>
    <scope>NUCLEOTIDE SEQUENCE [LARGE SCALE GENOMIC DNA]</scope>
    <source>
        <strain evidence="1 3">HR1</strain>
    </source>
</reference>
<evidence type="ECO:0000313" key="2">
    <source>
        <dbReference type="EMBL" id="GES74878.1"/>
    </source>
</evidence>
<dbReference type="EMBL" id="BEXD01002491">
    <property type="protein sequence ID" value="GBB98497.1"/>
    <property type="molecule type" value="Genomic_DNA"/>
</dbReference>
<dbReference type="OrthoDB" id="2428896at2759"/>
<organism evidence="1 3">
    <name type="scientific">Rhizophagus clarus</name>
    <dbReference type="NCBI Taxonomy" id="94130"/>
    <lineage>
        <taxon>Eukaryota</taxon>
        <taxon>Fungi</taxon>
        <taxon>Fungi incertae sedis</taxon>
        <taxon>Mucoromycota</taxon>
        <taxon>Glomeromycotina</taxon>
        <taxon>Glomeromycetes</taxon>
        <taxon>Glomerales</taxon>
        <taxon>Glomeraceae</taxon>
        <taxon>Rhizophagus</taxon>
    </lineage>
</organism>
<dbReference type="Proteomes" id="UP000615446">
    <property type="component" value="Unassembled WGS sequence"/>
</dbReference>
<protein>
    <submittedName>
        <fullName evidence="2">Cell wall integrity and stress response component 1-like</fullName>
    </submittedName>
</protein>
<name>A0A2Z6R855_9GLOM</name>
<keyword evidence="3" id="KW-1185">Reference proteome</keyword>
<comment type="caution">
    <text evidence="1">The sequence shown here is derived from an EMBL/GenBank/DDBJ whole genome shotgun (WGS) entry which is preliminary data.</text>
</comment>